<organism evidence="5 6">
    <name type="scientific">Streptomyces alkaliphilus</name>
    <dbReference type="NCBI Taxonomy" id="1472722"/>
    <lineage>
        <taxon>Bacteria</taxon>
        <taxon>Bacillati</taxon>
        <taxon>Actinomycetota</taxon>
        <taxon>Actinomycetes</taxon>
        <taxon>Kitasatosporales</taxon>
        <taxon>Streptomycetaceae</taxon>
        <taxon>Streptomyces</taxon>
    </lineage>
</organism>
<dbReference type="SMART" id="SM00342">
    <property type="entry name" value="HTH_ARAC"/>
    <property type="match status" value="1"/>
</dbReference>
<evidence type="ECO:0000256" key="3">
    <source>
        <dbReference type="SAM" id="MobiDB-lite"/>
    </source>
</evidence>
<dbReference type="GO" id="GO:0003700">
    <property type="term" value="F:DNA-binding transcription factor activity"/>
    <property type="evidence" value="ECO:0007669"/>
    <property type="project" value="InterPro"/>
</dbReference>
<dbReference type="PANTHER" id="PTHR43130">
    <property type="entry name" value="ARAC-FAMILY TRANSCRIPTIONAL REGULATOR"/>
    <property type="match status" value="1"/>
</dbReference>
<evidence type="ECO:0000313" key="5">
    <source>
        <dbReference type="EMBL" id="MBB0244788.1"/>
    </source>
</evidence>
<comment type="caution">
    <text evidence="5">The sequence shown here is derived from an EMBL/GenBank/DDBJ whole genome shotgun (WGS) entry which is preliminary data.</text>
</comment>
<dbReference type="Pfam" id="PF12833">
    <property type="entry name" value="HTH_18"/>
    <property type="match status" value="1"/>
</dbReference>
<dbReference type="InterPro" id="IPR018060">
    <property type="entry name" value="HTH_AraC"/>
</dbReference>
<dbReference type="InterPro" id="IPR052158">
    <property type="entry name" value="INH-QAR"/>
</dbReference>
<feature type="region of interest" description="Disordered" evidence="3">
    <location>
        <begin position="220"/>
        <end position="239"/>
    </location>
</feature>
<protein>
    <submittedName>
        <fullName evidence="5">Helix-turn-helix domain-containing protein</fullName>
    </submittedName>
</protein>
<evidence type="ECO:0000256" key="1">
    <source>
        <dbReference type="ARBA" id="ARBA00023015"/>
    </source>
</evidence>
<sequence length="361" mass="38794">MATLCKNPAMDRERGIGENGTGEGPHRVVVLVRPGLIPLEAGIVHRLFGTALDADDRPLYEVVTCAPEAGEVTTDADFTLRVGRGPEALEEADTVIVPAADEDYGPQERGRLDPRVRAALGRIPAGARVASICTGAFALAAAGLLTGRRATTHWKSCGELRSLYPEIDVDPDVLYTEDGNVLTSAGVAAGIDLCLHMIRRDHGAEVANTVARRTVVPPHREGGQAQYIDRPVPGPGGSSTAPARLHALEHLGEPLTLEELARRASMSVRTLSRRFRQETGVTPIRWLTHQRIQQACRLLEGTDLPVDTIATRTGFGTGSAMRQHFRETIGVSPRAYRATFRGAVQPAEPARQAGRPDTTPV</sequence>
<dbReference type="Pfam" id="PF01965">
    <property type="entry name" value="DJ-1_PfpI"/>
    <property type="match status" value="1"/>
</dbReference>
<dbReference type="InterPro" id="IPR002818">
    <property type="entry name" value="DJ-1/PfpI"/>
</dbReference>
<proteinExistence type="predicted"/>
<dbReference type="CDD" id="cd03137">
    <property type="entry name" value="GATase1_AraC_1"/>
    <property type="match status" value="1"/>
</dbReference>
<evidence type="ECO:0000256" key="2">
    <source>
        <dbReference type="ARBA" id="ARBA00023163"/>
    </source>
</evidence>
<dbReference type="InterPro" id="IPR009057">
    <property type="entry name" value="Homeodomain-like_sf"/>
</dbReference>
<dbReference type="RefSeq" id="WP_182606359.1">
    <property type="nucleotide sequence ID" value="NZ_VKHT01000314.1"/>
</dbReference>
<dbReference type="Gene3D" id="1.10.10.60">
    <property type="entry name" value="Homeodomain-like"/>
    <property type="match status" value="1"/>
</dbReference>
<feature type="domain" description="HTH araC/xylS-type" evidence="4">
    <location>
        <begin position="241"/>
        <end position="339"/>
    </location>
</feature>
<dbReference type="AlphaFoldDB" id="A0A7W3TDE2"/>
<keyword evidence="1" id="KW-0805">Transcription regulation</keyword>
<evidence type="ECO:0000313" key="6">
    <source>
        <dbReference type="Proteomes" id="UP000538929"/>
    </source>
</evidence>
<reference evidence="6" key="1">
    <citation type="submission" date="2019-10" db="EMBL/GenBank/DDBJ databases">
        <title>Streptomyces sp. nov., a novel actinobacterium isolated from alkaline environment.</title>
        <authorList>
            <person name="Golinska P."/>
        </authorList>
    </citation>
    <scope>NUCLEOTIDE SEQUENCE [LARGE SCALE GENOMIC DNA]</scope>
    <source>
        <strain evidence="6">DSM 42118</strain>
    </source>
</reference>
<evidence type="ECO:0000259" key="4">
    <source>
        <dbReference type="PROSITE" id="PS01124"/>
    </source>
</evidence>
<dbReference type="Proteomes" id="UP000538929">
    <property type="component" value="Unassembled WGS sequence"/>
</dbReference>
<gene>
    <name evidence="5" type="ORF">FNQ90_11895</name>
</gene>
<dbReference type="SUPFAM" id="SSF52317">
    <property type="entry name" value="Class I glutamine amidotransferase-like"/>
    <property type="match status" value="1"/>
</dbReference>
<keyword evidence="6" id="KW-1185">Reference proteome</keyword>
<feature type="region of interest" description="Disordered" evidence="3">
    <location>
        <begin position="1"/>
        <end position="24"/>
    </location>
</feature>
<accession>A0A7W3TDE2</accession>
<name>A0A7W3TDE2_9ACTN</name>
<dbReference type="GO" id="GO:0043565">
    <property type="term" value="F:sequence-specific DNA binding"/>
    <property type="evidence" value="ECO:0007669"/>
    <property type="project" value="InterPro"/>
</dbReference>
<dbReference type="Gene3D" id="3.40.50.880">
    <property type="match status" value="1"/>
</dbReference>
<dbReference type="PROSITE" id="PS01124">
    <property type="entry name" value="HTH_ARAC_FAMILY_2"/>
    <property type="match status" value="1"/>
</dbReference>
<keyword evidence="2" id="KW-0804">Transcription</keyword>
<dbReference type="PANTHER" id="PTHR43130:SF3">
    <property type="entry name" value="HTH-TYPE TRANSCRIPTIONAL REGULATOR RV1931C"/>
    <property type="match status" value="1"/>
</dbReference>
<dbReference type="EMBL" id="VKHT01000314">
    <property type="protein sequence ID" value="MBB0244788.1"/>
    <property type="molecule type" value="Genomic_DNA"/>
</dbReference>
<dbReference type="InterPro" id="IPR029062">
    <property type="entry name" value="Class_I_gatase-like"/>
</dbReference>
<dbReference type="SUPFAM" id="SSF46689">
    <property type="entry name" value="Homeodomain-like"/>
    <property type="match status" value="2"/>
</dbReference>